<feature type="region of interest" description="Disordered" evidence="1">
    <location>
        <begin position="790"/>
        <end position="814"/>
    </location>
</feature>
<reference evidence="3" key="1">
    <citation type="journal article" date="2017" name="Nat. Microbiol.">
        <title>Global analysis of biosynthetic gene clusters reveals vast potential of secondary metabolite production in Penicillium species.</title>
        <authorList>
            <person name="Nielsen J.C."/>
            <person name="Grijseels S."/>
            <person name="Prigent S."/>
            <person name="Ji B."/>
            <person name="Dainat J."/>
            <person name="Nielsen K.F."/>
            <person name="Frisvad J.C."/>
            <person name="Workman M."/>
            <person name="Nielsen J."/>
        </authorList>
    </citation>
    <scope>NUCLEOTIDE SEQUENCE [LARGE SCALE GENOMIC DNA]</scope>
    <source>
        <strain evidence="3">IBT 24891</strain>
    </source>
</reference>
<dbReference type="STRING" id="303698.A0A1V6T1W0"/>
<dbReference type="Proteomes" id="UP000191285">
    <property type="component" value="Unassembled WGS sequence"/>
</dbReference>
<gene>
    <name evidence="2" type="ORF">PENSTE_c014G06623</name>
</gene>
<protein>
    <submittedName>
        <fullName evidence="2">Uncharacterized protein</fullName>
    </submittedName>
</protein>
<evidence type="ECO:0000313" key="2">
    <source>
        <dbReference type="EMBL" id="OQE19900.1"/>
    </source>
</evidence>
<feature type="compositionally biased region" description="Polar residues" evidence="1">
    <location>
        <begin position="423"/>
        <end position="445"/>
    </location>
</feature>
<name>A0A1V6T1W0_9EURO</name>
<organism evidence="2 3">
    <name type="scientific">Penicillium steckii</name>
    <dbReference type="NCBI Taxonomy" id="303698"/>
    <lineage>
        <taxon>Eukaryota</taxon>
        <taxon>Fungi</taxon>
        <taxon>Dikarya</taxon>
        <taxon>Ascomycota</taxon>
        <taxon>Pezizomycotina</taxon>
        <taxon>Eurotiomycetes</taxon>
        <taxon>Eurotiomycetidae</taxon>
        <taxon>Eurotiales</taxon>
        <taxon>Aspergillaceae</taxon>
        <taxon>Penicillium</taxon>
    </lineage>
</organism>
<accession>A0A1V6T1W0</accession>
<feature type="compositionally biased region" description="Polar residues" evidence="1">
    <location>
        <begin position="347"/>
        <end position="369"/>
    </location>
</feature>
<feature type="compositionally biased region" description="Polar residues" evidence="1">
    <location>
        <begin position="516"/>
        <end position="534"/>
    </location>
</feature>
<feature type="region of interest" description="Disordered" evidence="1">
    <location>
        <begin position="1"/>
        <end position="259"/>
    </location>
</feature>
<feature type="compositionally biased region" description="Polar residues" evidence="1">
    <location>
        <begin position="712"/>
        <end position="723"/>
    </location>
</feature>
<feature type="region of interest" description="Disordered" evidence="1">
    <location>
        <begin position="552"/>
        <end position="582"/>
    </location>
</feature>
<feature type="region of interest" description="Disordered" evidence="1">
    <location>
        <begin position="689"/>
        <end position="751"/>
    </location>
</feature>
<dbReference type="OrthoDB" id="3870679at2759"/>
<dbReference type="AlphaFoldDB" id="A0A1V6T1W0"/>
<comment type="caution">
    <text evidence="2">The sequence shown here is derived from an EMBL/GenBank/DDBJ whole genome shotgun (WGS) entry which is preliminary data.</text>
</comment>
<feature type="compositionally biased region" description="Polar residues" evidence="1">
    <location>
        <begin position="118"/>
        <end position="148"/>
    </location>
</feature>
<feature type="compositionally biased region" description="Polar residues" evidence="1">
    <location>
        <begin position="390"/>
        <end position="404"/>
    </location>
</feature>
<feature type="compositionally biased region" description="Pro residues" evidence="1">
    <location>
        <begin position="694"/>
        <end position="711"/>
    </location>
</feature>
<feature type="region of interest" description="Disordered" evidence="1">
    <location>
        <begin position="275"/>
        <end position="294"/>
    </location>
</feature>
<feature type="compositionally biased region" description="Polar residues" evidence="1">
    <location>
        <begin position="1"/>
        <end position="15"/>
    </location>
</feature>
<proteinExistence type="predicted"/>
<feature type="compositionally biased region" description="Basic and acidic residues" evidence="1">
    <location>
        <begin position="380"/>
        <end position="389"/>
    </location>
</feature>
<feature type="region of interest" description="Disordered" evidence="1">
    <location>
        <begin position="340"/>
        <end position="536"/>
    </location>
</feature>
<feature type="compositionally biased region" description="Basic and acidic residues" evidence="1">
    <location>
        <begin position="449"/>
        <end position="458"/>
    </location>
</feature>
<feature type="compositionally biased region" description="Polar residues" evidence="1">
    <location>
        <begin position="161"/>
        <end position="180"/>
    </location>
</feature>
<feature type="compositionally biased region" description="Polar residues" evidence="1">
    <location>
        <begin position="86"/>
        <end position="95"/>
    </location>
</feature>
<evidence type="ECO:0000256" key="1">
    <source>
        <dbReference type="SAM" id="MobiDB-lite"/>
    </source>
</evidence>
<evidence type="ECO:0000313" key="3">
    <source>
        <dbReference type="Proteomes" id="UP000191285"/>
    </source>
</evidence>
<feature type="compositionally biased region" description="Gly residues" evidence="1">
    <location>
        <begin position="479"/>
        <end position="498"/>
    </location>
</feature>
<keyword evidence="3" id="KW-1185">Reference proteome</keyword>
<sequence length="930" mass="102795">MPGLEVTNNDPSVDSSGRPLFRSHKALPPRDFVASHRSRELAQPAHSDQNGPVAPFPPLTPPGAIQSQPHENHSHDHDRTPRKTDSPITENQLTGMVTPRRPSKPPTPDVTPPRTTSAKRPTLNQVGNYLSSSSRAESFQTACETISSDGDMETPMRTPRSRSVSQQTGRRILSSRQNGMTLMRATLTDPKDKDTPQPASKPLSETDYETGFESFDGEWRNPSDQSPTPLPGKRRTSKSKATATQPRQKSHQTDTENDTLDVLNLNASLMREQNLRDRLKEPSTSNLANSSSMERFREDIGWPAHEEPDSRRLSGVSSTSTVEAVIIDSPKRVQRLLRHTEKRGSLRSASSPVTNSRRTSMATVSNPDSQQHRLIHKAGRISEQDRRSMSSDLSFSTRTTTSAPHATPDIIPVVVVPERRSSLRSGPNSHISSKPTSQRSSQRAPVQSKESDSIDVPRRRTRTMSDTASARSRSRDTGTGTGAGTDTGIGIGTGTGKGSRGRPVGRPVVPPRSSSLSAPTSRNNSRATSLTSDSLRSHTIAMDLEMQKRLEQQPVSPPRYNVLNYSQPPPSRPPQTKSLLEPPKLPALMVSSTDDMATLRPPSLPYTQWSIPSSSPGPIEIHEATAVSLFPHNNRSLLLVNQPRAPPETCVLQAFHNPEFYPSTCPRTPEMADDPLSGLSSRLETALVESPLKNPRPPPKPPVSKPLPPLPTEQQSRTTSQGHENAGGARLGRRWNSVRRPWGGRPRSESFNTITRSLSMRSAKNRTAGLEMDSSLHPFWRPRGFWDDIPGSPEKARSARQSIHGPDESLVVNNSLGLPQQRTIFDGPPSLARRSPELKRILDYNASRGSLVDRNMLRSPLYQHGYRVIPKVGRLNLRLRYLSLRNVRARIRRLRQRREERKRAARRETLKQSIGGPVYVASSATNGVAR</sequence>
<feature type="compositionally biased region" description="Low complexity" evidence="1">
    <location>
        <begin position="501"/>
        <end position="515"/>
    </location>
</feature>
<feature type="compositionally biased region" description="Basic and acidic residues" evidence="1">
    <location>
        <begin position="70"/>
        <end position="85"/>
    </location>
</feature>
<dbReference type="EMBL" id="MLKD01000014">
    <property type="protein sequence ID" value="OQE19900.1"/>
    <property type="molecule type" value="Genomic_DNA"/>
</dbReference>
<feature type="compositionally biased region" description="Polar residues" evidence="1">
    <location>
        <begin position="282"/>
        <end position="293"/>
    </location>
</feature>